<dbReference type="AlphaFoldDB" id="A0A239MFZ9"/>
<dbReference type="SUPFAM" id="SSF53098">
    <property type="entry name" value="Ribonuclease H-like"/>
    <property type="match status" value="1"/>
</dbReference>
<feature type="non-terminal residue" evidence="2">
    <location>
        <position position="222"/>
    </location>
</feature>
<reference evidence="2 3" key="1">
    <citation type="submission" date="2017-06" db="EMBL/GenBank/DDBJ databases">
        <authorList>
            <person name="Kim H.J."/>
            <person name="Triplett B.A."/>
        </authorList>
    </citation>
    <scope>NUCLEOTIDE SEQUENCE [LARGE SCALE GENOMIC DNA]</scope>
    <source>
        <strain evidence="2 3">U15</strain>
    </source>
</reference>
<evidence type="ECO:0000259" key="1">
    <source>
        <dbReference type="PROSITE" id="PS50994"/>
    </source>
</evidence>
<dbReference type="PANTHER" id="PTHR47515">
    <property type="entry name" value="LOW CALCIUM RESPONSE LOCUS PROTEIN T"/>
    <property type="match status" value="1"/>
</dbReference>
<dbReference type="EMBL" id="FZOT01000054">
    <property type="protein sequence ID" value="SNT41042.1"/>
    <property type="molecule type" value="Genomic_DNA"/>
</dbReference>
<protein>
    <submittedName>
        <fullName evidence="2">Putative transposase</fullName>
    </submittedName>
</protein>
<keyword evidence="3" id="KW-1185">Reference proteome</keyword>
<dbReference type="GO" id="GO:0015074">
    <property type="term" value="P:DNA integration"/>
    <property type="evidence" value="ECO:0007669"/>
    <property type="project" value="InterPro"/>
</dbReference>
<feature type="domain" description="Integrase catalytic" evidence="1">
    <location>
        <begin position="90"/>
        <end position="222"/>
    </location>
</feature>
<sequence length="222" mass="24810">MRLVCSTLGVARSHVLALTSRSADWKDRRQARHSRDDGPLLQDIRRVLHELGTYGYRRVWGVLRHQQAWPVNHKTVYRVMREHGLLLYRHGQRPVSARKHDGKIAVAASNTRWCSDGFEVTCDNGERVRVAFALDCCDREVMSWVATTKGIDAGLVGDLMMQAVESRFGANQTAPDEIEWLTDNGSCYTAGETRSFARSLGLKPVTTPVSSPQSNGMAESLV</sequence>
<dbReference type="InterPro" id="IPR048020">
    <property type="entry name" value="Transpos_IS3"/>
</dbReference>
<evidence type="ECO:0000313" key="2">
    <source>
        <dbReference type="EMBL" id="SNT41042.1"/>
    </source>
</evidence>
<dbReference type="InterPro" id="IPR025948">
    <property type="entry name" value="HTH-like_dom"/>
</dbReference>
<dbReference type="InterPro" id="IPR001584">
    <property type="entry name" value="Integrase_cat-core"/>
</dbReference>
<name>A0A239MFZ9_9BURK</name>
<dbReference type="InterPro" id="IPR012337">
    <property type="entry name" value="RNaseH-like_sf"/>
</dbReference>
<accession>A0A239MFZ9</accession>
<evidence type="ECO:0000313" key="3">
    <source>
        <dbReference type="Proteomes" id="UP000198284"/>
    </source>
</evidence>
<dbReference type="PANTHER" id="PTHR47515:SF2">
    <property type="entry name" value="INTEGRASE CORE DOMAIN PROTEIN"/>
    <property type="match status" value="1"/>
</dbReference>
<organism evidence="2 3">
    <name type="scientific">Noviherbaspirillum humi</name>
    <dbReference type="NCBI Taxonomy" id="1688639"/>
    <lineage>
        <taxon>Bacteria</taxon>
        <taxon>Pseudomonadati</taxon>
        <taxon>Pseudomonadota</taxon>
        <taxon>Betaproteobacteria</taxon>
        <taxon>Burkholderiales</taxon>
        <taxon>Oxalobacteraceae</taxon>
        <taxon>Noviherbaspirillum</taxon>
    </lineage>
</organism>
<dbReference type="Pfam" id="PF13276">
    <property type="entry name" value="HTH_21"/>
    <property type="match status" value="1"/>
</dbReference>
<proteinExistence type="predicted"/>
<dbReference type="Gene3D" id="3.30.420.10">
    <property type="entry name" value="Ribonuclease H-like superfamily/Ribonuclease H"/>
    <property type="match status" value="1"/>
</dbReference>
<dbReference type="NCBIfam" id="NF033516">
    <property type="entry name" value="transpos_IS3"/>
    <property type="match status" value="1"/>
</dbReference>
<dbReference type="GO" id="GO:0003676">
    <property type="term" value="F:nucleic acid binding"/>
    <property type="evidence" value="ECO:0007669"/>
    <property type="project" value="InterPro"/>
</dbReference>
<dbReference type="Proteomes" id="UP000198284">
    <property type="component" value="Unassembled WGS sequence"/>
</dbReference>
<dbReference type="Pfam" id="PF00665">
    <property type="entry name" value="rve"/>
    <property type="match status" value="1"/>
</dbReference>
<gene>
    <name evidence="2" type="ORF">SAMN06265795_1542</name>
</gene>
<dbReference type="PROSITE" id="PS50994">
    <property type="entry name" value="INTEGRASE"/>
    <property type="match status" value="1"/>
</dbReference>
<dbReference type="InterPro" id="IPR036397">
    <property type="entry name" value="RNaseH_sf"/>
</dbReference>